<dbReference type="SUPFAM" id="SSF103473">
    <property type="entry name" value="MFS general substrate transporter"/>
    <property type="match status" value="1"/>
</dbReference>
<accession>A0ABT9YUB1</accession>
<feature type="transmembrane region" description="Helical" evidence="6">
    <location>
        <begin position="155"/>
        <end position="175"/>
    </location>
</feature>
<feature type="transmembrane region" description="Helical" evidence="6">
    <location>
        <begin position="181"/>
        <end position="203"/>
    </location>
</feature>
<sequence length="453" mass="49328">MSGTKIKETGYVNTREKISYSLASGGGNVVTTIIGGFLAAYLTDSVGLTAASVGTMMLLMRFADIVTDFLMGAIVERTKTRWGKARPWLLVSAILIFVALIFEFSTPGNLSMNGKLIYAYITYFFINCIGFTSFVIPHTALLSIITFNGVERQKIAAMGQIVNQILGMAVSIFWVPLTVGIGFRNTACVYAILSAIFILVGFWGTRENIYEDEGHVPIGQSKESFKASLKVIIRNKYFWIEMAVFSLLLFHNMAQGAVGYYFSNSVLNNANLVGLLSVAGMLPALFMNMIVAKLVGKFGKQKIMVLSAIVITVTSVLMGLTYINIPLLVVLTIIKGFFLGSMFSCAFALTGDVIDYGEWELGVRSEGITIAGFSLGQKLGMGLGPAVATWILAAGGYDGLVMVQTEAAKNAIVFSYTWLLAIVGVLLIILSLLLDLDKYSAQMQHELELKHRK</sequence>
<comment type="caution">
    <text evidence="8">The sequence shown here is derived from an EMBL/GenBank/DDBJ whole genome shotgun (WGS) entry which is preliminary data.</text>
</comment>
<protein>
    <submittedName>
        <fullName evidence="8">GPH family glycoside/pentoside/hexuronide:cation symporter</fullName>
    </submittedName>
</protein>
<feature type="domain" description="Major facilitator superfamily (MFS) profile" evidence="7">
    <location>
        <begin position="227"/>
        <end position="453"/>
    </location>
</feature>
<evidence type="ECO:0000256" key="3">
    <source>
        <dbReference type="ARBA" id="ARBA00022692"/>
    </source>
</evidence>
<evidence type="ECO:0000313" key="8">
    <source>
        <dbReference type="EMBL" id="MDQ0223573.1"/>
    </source>
</evidence>
<feature type="transmembrane region" description="Helical" evidence="6">
    <location>
        <begin position="87"/>
        <end position="105"/>
    </location>
</feature>
<dbReference type="EMBL" id="JAUSTM010000036">
    <property type="protein sequence ID" value="MDQ0223573.1"/>
    <property type="molecule type" value="Genomic_DNA"/>
</dbReference>
<keyword evidence="4 6" id="KW-1133">Transmembrane helix</keyword>
<dbReference type="PROSITE" id="PS50850">
    <property type="entry name" value="MFS"/>
    <property type="match status" value="1"/>
</dbReference>
<feature type="transmembrane region" description="Helical" evidence="6">
    <location>
        <begin position="117"/>
        <end position="143"/>
    </location>
</feature>
<dbReference type="InterPro" id="IPR036259">
    <property type="entry name" value="MFS_trans_sf"/>
</dbReference>
<evidence type="ECO:0000256" key="4">
    <source>
        <dbReference type="ARBA" id="ARBA00022989"/>
    </source>
</evidence>
<evidence type="ECO:0000256" key="6">
    <source>
        <dbReference type="SAM" id="Phobius"/>
    </source>
</evidence>
<dbReference type="Proteomes" id="UP001223079">
    <property type="component" value="Unassembled WGS sequence"/>
</dbReference>
<proteinExistence type="predicted"/>
<keyword evidence="2" id="KW-0813">Transport</keyword>
<dbReference type="NCBIfam" id="TIGR00792">
    <property type="entry name" value="gph"/>
    <property type="match status" value="1"/>
</dbReference>
<dbReference type="Pfam" id="PF13347">
    <property type="entry name" value="MFS_2"/>
    <property type="match status" value="1"/>
</dbReference>
<feature type="transmembrane region" description="Helical" evidence="6">
    <location>
        <begin position="272"/>
        <end position="291"/>
    </location>
</feature>
<dbReference type="RefSeq" id="WP_307122713.1">
    <property type="nucleotide sequence ID" value="NZ_JAUSTM010000036.1"/>
</dbReference>
<dbReference type="PANTHER" id="PTHR11328:SF24">
    <property type="entry name" value="MAJOR FACILITATOR SUPERFAMILY (MFS) PROFILE DOMAIN-CONTAINING PROTEIN"/>
    <property type="match status" value="1"/>
</dbReference>
<evidence type="ECO:0000256" key="1">
    <source>
        <dbReference type="ARBA" id="ARBA00004651"/>
    </source>
</evidence>
<dbReference type="InterPro" id="IPR039672">
    <property type="entry name" value="MFS_2"/>
</dbReference>
<evidence type="ECO:0000256" key="2">
    <source>
        <dbReference type="ARBA" id="ARBA00022448"/>
    </source>
</evidence>
<reference evidence="8 9" key="1">
    <citation type="submission" date="2023-07" db="EMBL/GenBank/DDBJ databases">
        <title>Genomic Encyclopedia of Type Strains, Phase IV (KMG-IV): sequencing the most valuable type-strain genomes for metagenomic binning, comparative biology and taxonomic classification.</title>
        <authorList>
            <person name="Goeker M."/>
        </authorList>
    </citation>
    <scope>NUCLEOTIDE SEQUENCE [LARGE SCALE GENOMIC DNA]</scope>
    <source>
        <strain evidence="8 9">DSM 105143</strain>
    </source>
</reference>
<keyword evidence="9" id="KW-1185">Reference proteome</keyword>
<keyword evidence="5 6" id="KW-0472">Membrane</keyword>
<organism evidence="8 9">
    <name type="scientific">Streptococcus moroccensis</name>
    <dbReference type="NCBI Taxonomy" id="1451356"/>
    <lineage>
        <taxon>Bacteria</taxon>
        <taxon>Bacillati</taxon>
        <taxon>Bacillota</taxon>
        <taxon>Bacilli</taxon>
        <taxon>Lactobacillales</taxon>
        <taxon>Streptococcaceae</taxon>
        <taxon>Streptococcus</taxon>
    </lineage>
</organism>
<name>A0ABT9YUB1_9STRE</name>
<dbReference type="PANTHER" id="PTHR11328">
    <property type="entry name" value="MAJOR FACILITATOR SUPERFAMILY DOMAIN-CONTAINING PROTEIN"/>
    <property type="match status" value="1"/>
</dbReference>
<dbReference type="Gene3D" id="1.20.1250.20">
    <property type="entry name" value="MFS general substrate transporter like domains"/>
    <property type="match status" value="2"/>
</dbReference>
<comment type="subcellular location">
    <subcellularLocation>
        <location evidence="1">Cell membrane</location>
        <topology evidence="1">Multi-pass membrane protein</topology>
    </subcellularLocation>
</comment>
<feature type="transmembrane region" description="Helical" evidence="6">
    <location>
        <begin position="48"/>
        <end position="75"/>
    </location>
</feature>
<dbReference type="CDD" id="cd17332">
    <property type="entry name" value="MFS_MelB_like"/>
    <property type="match status" value="1"/>
</dbReference>
<keyword evidence="3 6" id="KW-0812">Transmembrane</keyword>
<evidence type="ECO:0000256" key="5">
    <source>
        <dbReference type="ARBA" id="ARBA00023136"/>
    </source>
</evidence>
<gene>
    <name evidence="8" type="ORF">J2S23_002150</name>
</gene>
<evidence type="ECO:0000313" key="9">
    <source>
        <dbReference type="Proteomes" id="UP001223079"/>
    </source>
</evidence>
<feature type="transmembrane region" description="Helical" evidence="6">
    <location>
        <begin position="370"/>
        <end position="393"/>
    </location>
</feature>
<feature type="transmembrane region" description="Helical" evidence="6">
    <location>
        <begin position="329"/>
        <end position="349"/>
    </location>
</feature>
<evidence type="ECO:0000259" key="7">
    <source>
        <dbReference type="PROSITE" id="PS50850"/>
    </source>
</evidence>
<dbReference type="InterPro" id="IPR001927">
    <property type="entry name" value="Na/Gal_symport"/>
</dbReference>
<feature type="transmembrane region" description="Helical" evidence="6">
    <location>
        <begin position="303"/>
        <end position="323"/>
    </location>
</feature>
<feature type="transmembrane region" description="Helical" evidence="6">
    <location>
        <begin position="238"/>
        <end position="260"/>
    </location>
</feature>
<feature type="transmembrane region" description="Helical" evidence="6">
    <location>
        <begin position="413"/>
        <end position="434"/>
    </location>
</feature>
<feature type="transmembrane region" description="Helical" evidence="6">
    <location>
        <begin position="20"/>
        <end position="42"/>
    </location>
</feature>
<dbReference type="InterPro" id="IPR020846">
    <property type="entry name" value="MFS_dom"/>
</dbReference>